<evidence type="ECO:0000256" key="4">
    <source>
        <dbReference type="SAM" id="Phobius"/>
    </source>
</evidence>
<keyword evidence="4" id="KW-0812">Transmembrane</keyword>
<evidence type="ECO:0000256" key="5">
    <source>
        <dbReference type="SAM" id="SignalP"/>
    </source>
</evidence>
<dbReference type="InterPro" id="IPR002213">
    <property type="entry name" value="UDP_glucos_trans"/>
</dbReference>
<evidence type="ECO:0000256" key="3">
    <source>
        <dbReference type="ARBA" id="ARBA00022679"/>
    </source>
</evidence>
<organism evidence="6 7">
    <name type="scientific">Drosophila rhopaloa</name>
    <name type="common">Fruit fly</name>
    <dbReference type="NCBI Taxonomy" id="1041015"/>
    <lineage>
        <taxon>Eukaryota</taxon>
        <taxon>Metazoa</taxon>
        <taxon>Ecdysozoa</taxon>
        <taxon>Arthropoda</taxon>
        <taxon>Hexapoda</taxon>
        <taxon>Insecta</taxon>
        <taxon>Pterygota</taxon>
        <taxon>Neoptera</taxon>
        <taxon>Endopterygota</taxon>
        <taxon>Diptera</taxon>
        <taxon>Brachycera</taxon>
        <taxon>Muscomorpha</taxon>
        <taxon>Ephydroidea</taxon>
        <taxon>Drosophilidae</taxon>
        <taxon>Drosophila</taxon>
        <taxon>Sophophora</taxon>
    </lineage>
</organism>
<dbReference type="SUPFAM" id="SSF53756">
    <property type="entry name" value="UDP-Glycosyltransferase/glycogen phosphorylase"/>
    <property type="match status" value="1"/>
</dbReference>
<dbReference type="EnsemblMetazoa" id="XM_044459065.1">
    <property type="protein sequence ID" value="XP_044315000.1"/>
    <property type="gene ID" value="LOC108041540"/>
</dbReference>
<keyword evidence="5" id="KW-0732">Signal</keyword>
<dbReference type="PANTHER" id="PTHR48043">
    <property type="entry name" value="EG:EG0003.4 PROTEIN-RELATED"/>
    <property type="match status" value="1"/>
</dbReference>
<sequence length="532" mass="61478">MFPSGRWLFPVIGLILNVNFWVQGDRVLVIAPFESHAQCLMMMPYIQGLTDRGHQLTVIHAFKHCKPIQNVTLIRIRDYNNVYSDFEDFLIASAANKWGEMHFLTKIMVNVGLNVMNNGEVRALIQSNVTYDLVVVEPSFTDLLYGLAAHFKAPLIGLSTCASDWNLNSLLNHGSSLLVEPVMPNGIMPVRNIWDRIYTWYYTTEEWLLIQLVLLPKLKLVHDHFFGHLNQSFSEIRHGFSLILLNQHFSLFQPRSTVPSMIEVAGFHVPKEDPKLPEDLQVFIDEAEHGVIYFTLGVEQKSEDLPKETQKMLLDVFKLMPQRVIWKFEGKPPGNLTSNIYLSELLPQQAILAHPNVKLFISHGGMLSIIEATYYAKPVLGMPLFFDQFRNLEVLIEEEAALQLNINSMTKEQLKNSMDSLINQPKYRENVLAISKRFRDQPMHPLDTAIYWTEYIMRYKGAKHMRVPQSKIKLVEYYSLDKFLMVGVRLCLVVSIVFLALSKMRFCRFNFAKYIKPFWPPLGIQRNNEGLR</sequence>
<evidence type="ECO:0000256" key="2">
    <source>
        <dbReference type="ARBA" id="ARBA00022676"/>
    </source>
</evidence>
<dbReference type="CDD" id="cd03784">
    <property type="entry name" value="GT1_Gtf-like"/>
    <property type="match status" value="1"/>
</dbReference>
<dbReference type="Proteomes" id="UP001652680">
    <property type="component" value="Unassembled WGS sequence"/>
</dbReference>
<feature type="chain" id="PRO_5045316097" description="UDP-glucuronosyltransferase" evidence="5">
    <location>
        <begin position="25"/>
        <end position="532"/>
    </location>
</feature>
<name>A0ABM5J851_DRORH</name>
<keyword evidence="4" id="KW-1133">Transmembrane helix</keyword>
<dbReference type="InterPro" id="IPR050271">
    <property type="entry name" value="UDP-glycosyltransferase"/>
</dbReference>
<dbReference type="Pfam" id="PF00201">
    <property type="entry name" value="UDPGT"/>
    <property type="match status" value="1"/>
</dbReference>
<proteinExistence type="inferred from homology"/>
<keyword evidence="2" id="KW-0328">Glycosyltransferase</keyword>
<comment type="similarity">
    <text evidence="1">Belongs to the UDP-glycosyltransferase family.</text>
</comment>
<gene>
    <name evidence="6" type="primary">108041540</name>
</gene>
<accession>A0ABM5J851</accession>
<reference evidence="7" key="1">
    <citation type="journal article" date="2021" name="Elife">
        <title>Highly contiguous assemblies of 101 drosophilid genomes.</title>
        <authorList>
            <person name="Kim B.Y."/>
            <person name="Wang J.R."/>
            <person name="Miller D.E."/>
            <person name="Barmina O."/>
            <person name="Delaney E."/>
            <person name="Thompson A."/>
            <person name="Comeault A.A."/>
            <person name="Peede D."/>
            <person name="D'Agostino E.R."/>
            <person name="Pelaez J."/>
            <person name="Aguilar J.M."/>
            <person name="Haji D."/>
            <person name="Matsunaga T."/>
            <person name="Armstrong E.E."/>
            <person name="Zych M."/>
            <person name="Ogawa Y."/>
            <person name="Stamenkovic-Radak M."/>
            <person name="Jelic M."/>
            <person name="Veselinovic M.S."/>
            <person name="Tanaskovic M."/>
            <person name="Eric P."/>
            <person name="Gao J.J."/>
            <person name="Katoh T.K."/>
            <person name="Toda M.J."/>
            <person name="Watabe H."/>
            <person name="Watada M."/>
            <person name="Davis J.S."/>
            <person name="Moyle L.C."/>
            <person name="Manoli G."/>
            <person name="Bertolini E."/>
            <person name="Kostal V."/>
            <person name="Hawley R.S."/>
            <person name="Takahashi A."/>
            <person name="Jones C.D."/>
            <person name="Price D.K."/>
            <person name="Whiteman N."/>
            <person name="Kopp A."/>
            <person name="Matute D.R."/>
            <person name="Petrov D.A."/>
        </authorList>
    </citation>
    <scope>NUCLEOTIDE SEQUENCE [LARGE SCALE GENOMIC DNA]</scope>
</reference>
<feature type="transmembrane region" description="Helical" evidence="4">
    <location>
        <begin position="483"/>
        <end position="501"/>
    </location>
</feature>
<reference evidence="6" key="2">
    <citation type="submission" date="2025-05" db="UniProtKB">
        <authorList>
            <consortium name="EnsemblMetazoa"/>
        </authorList>
    </citation>
    <scope>IDENTIFICATION</scope>
</reference>
<keyword evidence="7" id="KW-1185">Reference proteome</keyword>
<keyword evidence="3" id="KW-0808">Transferase</keyword>
<protein>
    <recommendedName>
        <fullName evidence="8">UDP-glucuronosyltransferase</fullName>
    </recommendedName>
</protein>
<dbReference type="Gene3D" id="3.40.50.2000">
    <property type="entry name" value="Glycogen Phosphorylase B"/>
    <property type="match status" value="1"/>
</dbReference>
<evidence type="ECO:0008006" key="8">
    <source>
        <dbReference type="Google" id="ProtNLM"/>
    </source>
</evidence>
<evidence type="ECO:0000256" key="1">
    <source>
        <dbReference type="ARBA" id="ARBA00009995"/>
    </source>
</evidence>
<evidence type="ECO:0000313" key="6">
    <source>
        <dbReference type="EnsemblMetazoa" id="XP_044315000.1"/>
    </source>
</evidence>
<feature type="signal peptide" evidence="5">
    <location>
        <begin position="1"/>
        <end position="24"/>
    </location>
</feature>
<evidence type="ECO:0000313" key="7">
    <source>
        <dbReference type="Proteomes" id="UP001652680"/>
    </source>
</evidence>
<keyword evidence="4" id="KW-0472">Membrane</keyword>
<dbReference type="PANTHER" id="PTHR48043:SF159">
    <property type="entry name" value="EG:EG0003.4 PROTEIN-RELATED"/>
    <property type="match status" value="1"/>
</dbReference>